<dbReference type="Proteomes" id="UP001652504">
    <property type="component" value="Unassembled WGS sequence"/>
</dbReference>
<gene>
    <name evidence="2" type="ORF">OE749_14515</name>
</gene>
<feature type="transmembrane region" description="Helical" evidence="1">
    <location>
        <begin position="41"/>
        <end position="74"/>
    </location>
</feature>
<proteinExistence type="predicted"/>
<keyword evidence="1" id="KW-0812">Transmembrane</keyword>
<reference evidence="2 3" key="1">
    <citation type="submission" date="2022-10" db="EMBL/GenBank/DDBJ databases">
        <title>Aestuariibacter sp. AA17 isolated from Montipora capitata coral fragment.</title>
        <authorList>
            <person name="Emsley S.A."/>
            <person name="Pfannmuller K.M."/>
            <person name="Loughran R.M."/>
            <person name="Shlafstein M."/>
            <person name="Papke E."/>
            <person name="Saw J.H."/>
            <person name="Ushijima B."/>
            <person name="Videau P."/>
        </authorList>
    </citation>
    <scope>NUCLEOTIDE SEQUENCE [LARGE SCALE GENOMIC DNA]</scope>
    <source>
        <strain evidence="2 3">AA17</strain>
    </source>
</reference>
<name>A0ABT3ABB7_9ALTE</name>
<protein>
    <submittedName>
        <fullName evidence="2">Uncharacterized protein</fullName>
    </submittedName>
</protein>
<keyword evidence="1" id="KW-1133">Transmembrane helix</keyword>
<accession>A0ABT3ABB7</accession>
<feature type="transmembrane region" description="Helical" evidence="1">
    <location>
        <begin position="17"/>
        <end position="35"/>
    </location>
</feature>
<evidence type="ECO:0000256" key="1">
    <source>
        <dbReference type="SAM" id="Phobius"/>
    </source>
</evidence>
<comment type="caution">
    <text evidence="2">The sequence shown here is derived from an EMBL/GenBank/DDBJ whole genome shotgun (WGS) entry which is preliminary data.</text>
</comment>
<evidence type="ECO:0000313" key="2">
    <source>
        <dbReference type="EMBL" id="MCV2885909.1"/>
    </source>
</evidence>
<dbReference type="RefSeq" id="WP_263713186.1">
    <property type="nucleotide sequence ID" value="NZ_JAOWKX010000007.1"/>
</dbReference>
<keyword evidence="1" id="KW-0472">Membrane</keyword>
<evidence type="ECO:0000313" key="3">
    <source>
        <dbReference type="Proteomes" id="UP001652504"/>
    </source>
</evidence>
<sequence length="84" mass="9744">MLPVMDSVRWTRWGKNLCMGMLAMALFIALISVVVKLVVPFVAWIFVFLISFFAMLIKWVVIPILSACGLYLLIKHWRTTQQTR</sequence>
<keyword evidence="3" id="KW-1185">Reference proteome</keyword>
<dbReference type="EMBL" id="JAOWKX010000007">
    <property type="protein sequence ID" value="MCV2885909.1"/>
    <property type="molecule type" value="Genomic_DNA"/>
</dbReference>
<organism evidence="2 3">
    <name type="scientific">Fluctibacter corallii</name>
    <dbReference type="NCBI Taxonomy" id="2984329"/>
    <lineage>
        <taxon>Bacteria</taxon>
        <taxon>Pseudomonadati</taxon>
        <taxon>Pseudomonadota</taxon>
        <taxon>Gammaproteobacteria</taxon>
        <taxon>Alteromonadales</taxon>
        <taxon>Alteromonadaceae</taxon>
        <taxon>Fluctibacter</taxon>
    </lineage>
</organism>